<dbReference type="PANTHER" id="PTHR43677:SF11">
    <property type="entry name" value="ZINC-CONTAINING ALCOHOL DEHYDROGENASE"/>
    <property type="match status" value="1"/>
</dbReference>
<dbReference type="EMBL" id="JAVFKY010000006">
    <property type="protein sequence ID" value="KAK5574951.1"/>
    <property type="molecule type" value="Genomic_DNA"/>
</dbReference>
<protein>
    <recommendedName>
        <fullName evidence="1">Alcohol dehydrogenase-like C-terminal domain-containing protein</fullName>
    </recommendedName>
</protein>
<dbReference type="SUPFAM" id="SSF51735">
    <property type="entry name" value="NAD(P)-binding Rossmann-fold domains"/>
    <property type="match status" value="1"/>
</dbReference>
<dbReference type="Gene3D" id="3.90.180.10">
    <property type="entry name" value="Medium-chain alcohol dehydrogenases, catalytic domain"/>
    <property type="match status" value="1"/>
</dbReference>
<dbReference type="InterPro" id="IPR011032">
    <property type="entry name" value="GroES-like_sf"/>
</dbReference>
<dbReference type="SUPFAM" id="SSF50129">
    <property type="entry name" value="GroES-like"/>
    <property type="match status" value="1"/>
</dbReference>
<dbReference type="InterPro" id="IPR036291">
    <property type="entry name" value="NAD(P)-bd_dom_sf"/>
</dbReference>
<name>A0AAN7YM69_9MYCE</name>
<dbReference type="GO" id="GO:0016491">
    <property type="term" value="F:oxidoreductase activity"/>
    <property type="evidence" value="ECO:0007669"/>
    <property type="project" value="TreeGrafter"/>
</dbReference>
<comment type="caution">
    <text evidence="2">The sequence shown here is derived from an EMBL/GenBank/DDBJ whole genome shotgun (WGS) entry which is preliminary data.</text>
</comment>
<gene>
    <name evidence="2" type="ORF">RB653_010206</name>
</gene>
<dbReference type="PANTHER" id="PTHR43677">
    <property type="entry name" value="SHORT-CHAIN DEHYDROGENASE/REDUCTASE"/>
    <property type="match status" value="1"/>
</dbReference>
<reference evidence="2 3" key="1">
    <citation type="submission" date="2023-11" db="EMBL/GenBank/DDBJ databases">
        <title>Dfirmibasis_genome.</title>
        <authorList>
            <person name="Edelbroek B."/>
            <person name="Kjellin J."/>
            <person name="Jerlstrom-Hultqvist J."/>
            <person name="Soderbom F."/>
        </authorList>
    </citation>
    <scope>NUCLEOTIDE SEQUENCE [LARGE SCALE GENOMIC DNA]</scope>
    <source>
        <strain evidence="2 3">TNS-C-14</strain>
    </source>
</reference>
<dbReference type="Gene3D" id="3.40.50.720">
    <property type="entry name" value="NAD(P)-binding Rossmann-like Domain"/>
    <property type="match status" value="1"/>
</dbReference>
<accession>A0AAN7YM69</accession>
<dbReference type="AlphaFoldDB" id="A0AAN7YM69"/>
<evidence type="ECO:0000313" key="3">
    <source>
        <dbReference type="Proteomes" id="UP001344447"/>
    </source>
</evidence>
<dbReference type="InterPro" id="IPR013149">
    <property type="entry name" value="ADH-like_C"/>
</dbReference>
<evidence type="ECO:0000313" key="2">
    <source>
        <dbReference type="EMBL" id="KAK5574951.1"/>
    </source>
</evidence>
<keyword evidence="3" id="KW-1185">Reference proteome</keyword>
<sequence>MSMKAAVLYEIGTLPKYDDFPEPKEHGDFVKVSMIASTIKQLDRGRVSGRHYLKYTNFPTTIGIDGVGKLEDGQLVYCFGDGMIAEKSLVEKGKYAPISNDVDPYIAAALPNTLLGSDMALLFRAEIKKGDVVLVNGATGVTGSVAVQIAKIRGASKVIAAGRNEEALKKLQQQPYGVDEILVLNSEEGVAAQMKEILSKQPIDIVLDYLWGQPTEMIIKAIVSQKQYHLTKIVSVGEMAGSSINLPSAALRSTAISILGSGLGSFPATQMHTYFKEHLNELLLLTKEGKLKVNINIIDLKDVEKNWSSNEKSVRTVVKIN</sequence>
<organism evidence="2 3">
    <name type="scientific">Dictyostelium firmibasis</name>
    <dbReference type="NCBI Taxonomy" id="79012"/>
    <lineage>
        <taxon>Eukaryota</taxon>
        <taxon>Amoebozoa</taxon>
        <taxon>Evosea</taxon>
        <taxon>Eumycetozoa</taxon>
        <taxon>Dictyostelia</taxon>
        <taxon>Dictyosteliales</taxon>
        <taxon>Dictyosteliaceae</taxon>
        <taxon>Dictyostelium</taxon>
    </lineage>
</organism>
<proteinExistence type="predicted"/>
<dbReference type="Pfam" id="PF00107">
    <property type="entry name" value="ADH_zinc_N"/>
    <property type="match status" value="1"/>
</dbReference>
<feature type="domain" description="Alcohol dehydrogenase-like C-terminal" evidence="1">
    <location>
        <begin position="143"/>
        <end position="268"/>
    </location>
</feature>
<dbReference type="Proteomes" id="UP001344447">
    <property type="component" value="Unassembled WGS sequence"/>
</dbReference>
<dbReference type="InterPro" id="IPR051397">
    <property type="entry name" value="Zn-ADH-like_protein"/>
</dbReference>
<evidence type="ECO:0000259" key="1">
    <source>
        <dbReference type="Pfam" id="PF00107"/>
    </source>
</evidence>